<dbReference type="InterPro" id="IPR016193">
    <property type="entry name" value="Cytidine_deaminase-like"/>
</dbReference>
<evidence type="ECO:0000313" key="5">
    <source>
        <dbReference type="Proteomes" id="UP000295375"/>
    </source>
</evidence>
<dbReference type="GO" id="GO:0008270">
    <property type="term" value="F:zinc ion binding"/>
    <property type="evidence" value="ECO:0007669"/>
    <property type="project" value="InterPro"/>
</dbReference>
<protein>
    <submittedName>
        <fullName evidence="4">tRNA(Arg) A34 adenosine deaminase TadA</fullName>
    </submittedName>
</protein>
<comment type="caution">
    <text evidence="4">The sequence shown here is derived from an EMBL/GenBank/DDBJ whole genome shotgun (WGS) entry which is preliminary data.</text>
</comment>
<keyword evidence="2" id="KW-0862">Zinc</keyword>
<feature type="domain" description="CMP/dCMP-type deaminase" evidence="3">
    <location>
        <begin position="24"/>
        <end position="149"/>
    </location>
</feature>
<dbReference type="GO" id="GO:0006152">
    <property type="term" value="P:purine nucleoside catabolic process"/>
    <property type="evidence" value="ECO:0007669"/>
    <property type="project" value="TreeGrafter"/>
</dbReference>
<organism evidence="4 5">
    <name type="scientific">Permianibacter aggregans</name>
    <dbReference type="NCBI Taxonomy" id="1510150"/>
    <lineage>
        <taxon>Bacteria</taxon>
        <taxon>Pseudomonadati</taxon>
        <taxon>Pseudomonadota</taxon>
        <taxon>Gammaproteobacteria</taxon>
        <taxon>Pseudomonadales</taxon>
        <taxon>Pseudomonadaceae</taxon>
        <taxon>Permianibacter</taxon>
    </lineage>
</organism>
<name>A0A4R6UXJ3_9GAMM</name>
<dbReference type="PANTHER" id="PTHR11079">
    <property type="entry name" value="CYTOSINE DEAMINASE FAMILY MEMBER"/>
    <property type="match status" value="1"/>
</dbReference>
<dbReference type="SUPFAM" id="SSF53927">
    <property type="entry name" value="Cytidine deaminase-like"/>
    <property type="match status" value="1"/>
</dbReference>
<evidence type="ECO:0000313" key="4">
    <source>
        <dbReference type="EMBL" id="TDQ48324.1"/>
    </source>
</evidence>
<dbReference type="GO" id="GO:0047974">
    <property type="term" value="F:guanosine deaminase activity"/>
    <property type="evidence" value="ECO:0007669"/>
    <property type="project" value="TreeGrafter"/>
</dbReference>
<evidence type="ECO:0000256" key="2">
    <source>
        <dbReference type="ARBA" id="ARBA00022833"/>
    </source>
</evidence>
<accession>A0A4R6UXJ3</accession>
<dbReference type="PANTHER" id="PTHR11079:SF161">
    <property type="entry name" value="CMP_DCMP-TYPE DEAMINASE DOMAIN-CONTAINING PROTEIN"/>
    <property type="match status" value="1"/>
</dbReference>
<dbReference type="AlphaFoldDB" id="A0A4R6UXJ3"/>
<sequence>MNAAIHITQPDWLRQMVSNCPSLADDQQRMAFVLDLAQETVRRGYGGPFSAAVFAESGQLISVGVNSVLPQHNSVLHAEVVALMFAEQYQQRHDLPRHSLFCSCAPCAMCLGAIFWSGVQRVVSAATKADAEAAGFDEGPVFPQTLDYLRKAGIELVEGLQRQRARQILLDYRAGGGEIYNPLSGQKA</sequence>
<dbReference type="RefSeq" id="WP_133590114.1">
    <property type="nucleotide sequence ID" value="NZ_CP037953.1"/>
</dbReference>
<dbReference type="Proteomes" id="UP000295375">
    <property type="component" value="Unassembled WGS sequence"/>
</dbReference>
<dbReference type="PROSITE" id="PS00903">
    <property type="entry name" value="CYT_DCMP_DEAMINASES_1"/>
    <property type="match status" value="1"/>
</dbReference>
<dbReference type="OrthoDB" id="9802676at2"/>
<keyword evidence="5" id="KW-1185">Reference proteome</keyword>
<dbReference type="CDD" id="cd01285">
    <property type="entry name" value="nucleoside_deaminase"/>
    <property type="match status" value="1"/>
</dbReference>
<dbReference type="Gene3D" id="3.40.140.10">
    <property type="entry name" value="Cytidine Deaminase, domain 2"/>
    <property type="match status" value="1"/>
</dbReference>
<proteinExistence type="predicted"/>
<reference evidence="4 5" key="1">
    <citation type="submission" date="2019-03" db="EMBL/GenBank/DDBJ databases">
        <title>Genomic Encyclopedia of Type Strains, Phase IV (KMG-IV): sequencing the most valuable type-strain genomes for metagenomic binning, comparative biology and taxonomic classification.</title>
        <authorList>
            <person name="Goeker M."/>
        </authorList>
    </citation>
    <scope>NUCLEOTIDE SEQUENCE [LARGE SCALE GENOMIC DNA]</scope>
    <source>
        <strain evidence="4 5">DSM 103792</strain>
    </source>
</reference>
<dbReference type="InterPro" id="IPR016192">
    <property type="entry name" value="APOBEC/CMP_deaminase_Zn-bd"/>
</dbReference>
<dbReference type="PROSITE" id="PS51747">
    <property type="entry name" value="CYT_DCMP_DEAMINASES_2"/>
    <property type="match status" value="1"/>
</dbReference>
<evidence type="ECO:0000259" key="3">
    <source>
        <dbReference type="PROSITE" id="PS51747"/>
    </source>
</evidence>
<gene>
    <name evidence="4" type="ORF">EV696_10760</name>
</gene>
<dbReference type="Pfam" id="PF00383">
    <property type="entry name" value="dCMP_cyt_deam_1"/>
    <property type="match status" value="1"/>
</dbReference>
<dbReference type="InterPro" id="IPR002125">
    <property type="entry name" value="CMP_dCMP_dom"/>
</dbReference>
<dbReference type="EMBL" id="SNYM01000007">
    <property type="protein sequence ID" value="TDQ48324.1"/>
    <property type="molecule type" value="Genomic_DNA"/>
</dbReference>
<keyword evidence="1" id="KW-0479">Metal-binding</keyword>
<evidence type="ECO:0000256" key="1">
    <source>
        <dbReference type="ARBA" id="ARBA00022723"/>
    </source>
</evidence>